<keyword evidence="3" id="KW-1185">Reference proteome</keyword>
<keyword evidence="1" id="KW-0732">Signal</keyword>
<dbReference type="Proteomes" id="UP000316142">
    <property type="component" value="Unassembled WGS sequence"/>
</dbReference>
<organism evidence="2 3">
    <name type="scientific">Pantoea anthophila</name>
    <dbReference type="NCBI Taxonomy" id="470931"/>
    <lineage>
        <taxon>Bacteria</taxon>
        <taxon>Pseudomonadati</taxon>
        <taxon>Pseudomonadota</taxon>
        <taxon>Gammaproteobacteria</taxon>
        <taxon>Enterobacterales</taxon>
        <taxon>Erwiniaceae</taxon>
        <taxon>Pantoea</taxon>
    </lineage>
</organism>
<gene>
    <name evidence="2" type="ORF">FJW00_09025</name>
</gene>
<evidence type="ECO:0000256" key="1">
    <source>
        <dbReference type="SAM" id="SignalP"/>
    </source>
</evidence>
<feature type="signal peptide" evidence="1">
    <location>
        <begin position="1"/>
        <end position="29"/>
    </location>
</feature>
<reference evidence="2 3" key="1">
    <citation type="submission" date="2019-06" db="EMBL/GenBank/DDBJ databases">
        <title>Taxogenomics and systematics of the genus Pantoea.</title>
        <authorList>
            <person name="Tambong J.T."/>
        </authorList>
    </citation>
    <scope>NUCLEOTIDE SEQUENCE [LARGE SCALE GENOMIC DNA]</scope>
    <source>
        <strain evidence="2 3">LMG 2558</strain>
    </source>
</reference>
<sequence>MSASVIKNALKTTALAAVVMAGIQGASFAKEQPSQITPDSASAGSVSVKKPGASVDASAVKLAAWHHHLEINKSCDDPSLGVGCGDGDA</sequence>
<proteinExistence type="predicted"/>
<feature type="chain" id="PRO_5046485809" evidence="1">
    <location>
        <begin position="30"/>
        <end position="89"/>
    </location>
</feature>
<comment type="caution">
    <text evidence="2">The sequence shown here is derived from an EMBL/GenBank/DDBJ whole genome shotgun (WGS) entry which is preliminary data.</text>
</comment>
<protein>
    <submittedName>
        <fullName evidence="2">Uncharacterized protein</fullName>
    </submittedName>
</protein>
<evidence type="ECO:0000313" key="3">
    <source>
        <dbReference type="Proteomes" id="UP000316142"/>
    </source>
</evidence>
<dbReference type="RefSeq" id="WP_140923681.1">
    <property type="nucleotide sequence ID" value="NZ_CP122311.1"/>
</dbReference>
<evidence type="ECO:0000313" key="2">
    <source>
        <dbReference type="EMBL" id="TPV29073.1"/>
    </source>
</evidence>
<accession>A0ABY2Z929</accession>
<name>A0ABY2Z929_9GAMM</name>
<dbReference type="EMBL" id="VHIZ01000037">
    <property type="protein sequence ID" value="TPV29073.1"/>
    <property type="molecule type" value="Genomic_DNA"/>
</dbReference>